<evidence type="ECO:0000313" key="3">
    <source>
        <dbReference type="EMBL" id="ETB60554.1"/>
    </source>
</evidence>
<evidence type="ECO:0008006" key="5">
    <source>
        <dbReference type="Google" id="ProtNLM"/>
    </source>
</evidence>
<feature type="compositionally biased region" description="Polar residues" evidence="1">
    <location>
        <begin position="361"/>
        <end position="423"/>
    </location>
</feature>
<dbReference type="AlphaFoldDB" id="V7PMA5"/>
<accession>V7PMA5</accession>
<keyword evidence="2" id="KW-0472">Membrane</keyword>
<evidence type="ECO:0000256" key="1">
    <source>
        <dbReference type="SAM" id="MobiDB-lite"/>
    </source>
</evidence>
<dbReference type="Pfam" id="PF06022">
    <property type="entry name" value="Cir_Bir_Yir"/>
    <property type="match status" value="1"/>
</dbReference>
<keyword evidence="4" id="KW-1185">Reference proteome</keyword>
<feature type="region of interest" description="Disordered" evidence="1">
    <location>
        <begin position="442"/>
        <end position="462"/>
    </location>
</feature>
<feature type="compositionally biased region" description="Polar residues" evidence="1">
    <location>
        <begin position="551"/>
        <end position="561"/>
    </location>
</feature>
<feature type="compositionally biased region" description="Pro residues" evidence="1">
    <location>
        <begin position="284"/>
        <end position="317"/>
    </location>
</feature>
<name>V7PMA5_PLAYE</name>
<dbReference type="EMBL" id="KI635759">
    <property type="protein sequence ID" value="ETB60554.1"/>
    <property type="molecule type" value="Genomic_DNA"/>
</dbReference>
<sequence>MGDKRMCELFLEGDKLFNEEKVNENKFNSNIRLYQEYCRNKSCTNNNERINALGGYLFKELTKINKDKYSDYFAMWVSDKLYRLENSNTLTLKESYEKHLNKYIGNNNYWATLDNVKGLKDANLRHMRELYTLLSHICNTIANYKTKGANSKDLYIQSYKCLNQYRNLHNNVSKCNSYLYLLDKLKKTYEDFRTFAINENKKTNKMLDKRLQTLTTIARKNSYFAPKNTKFNFNDPGCSKLHSQTAQLKEPQPKGLQSKGPQLKQPQSNQLQHHTSVPSSHPARSPPLPPSKPLPPLPPSKPSPPSARSPPSKPSPQPKLKAPSATLPQPELKEPSATLPQPELKEPSETSTQTELKEPSETSTQTKLKAPLETSTQTKLKAPLETSTQTKLKAPLETSTQTGPTAEPQTGPTVKPQTGSKVEQQIGPKVEYQIGSKVEYQIGSKPQDKEQETQPVDKQETLLNKEPSIEQILKSEILSDLYKVHLSSFYKNLTKYGNRIYESASTSLTKGYSAFNDFANDVLTRSNNELDTSQSGDNNLKLGISEIDLPSSGSPSETIPTSLPPEQPLKETYEESIDTHDTEELPNEEHVEGNVQMSDIQHSLLYTQELPSNPIVTLAYQRSEPTHSGKNINEILLKSVISVIAIAIPVILLVMYKYLAAGWRKKLKRKKNKKKVANLCDKVNREIKCDSLGL</sequence>
<dbReference type="InterPro" id="IPR006477">
    <property type="entry name" value="Yir_bir_cir"/>
</dbReference>
<gene>
    <name evidence="3" type="ORF">YYC_02198</name>
</gene>
<protein>
    <recommendedName>
        <fullName evidence="5">CIR protein</fullName>
    </recommendedName>
</protein>
<keyword evidence="2" id="KW-0812">Transmembrane</keyword>
<proteinExistence type="predicted"/>
<evidence type="ECO:0000256" key="2">
    <source>
        <dbReference type="SAM" id="Phobius"/>
    </source>
</evidence>
<feature type="region of interest" description="Disordered" evidence="1">
    <location>
        <begin position="234"/>
        <end position="430"/>
    </location>
</feature>
<feature type="transmembrane region" description="Helical" evidence="2">
    <location>
        <begin position="635"/>
        <end position="659"/>
    </location>
</feature>
<feature type="compositionally biased region" description="Basic and acidic residues" evidence="1">
    <location>
        <begin position="446"/>
        <end position="460"/>
    </location>
</feature>
<dbReference type="Proteomes" id="UP000018538">
    <property type="component" value="Unassembled WGS sequence"/>
</dbReference>
<dbReference type="OrthoDB" id="373277at2759"/>
<reference evidence="3 4" key="1">
    <citation type="submission" date="2013-11" db="EMBL/GenBank/DDBJ databases">
        <title>The Genome Sequence of Plasmodium yoelii 17X.</title>
        <authorList>
            <consortium name="The Broad Institute Genomics Platform"/>
            <consortium name="The Broad Institute Genome Sequencing Center for Infectious Disease"/>
            <person name="Neafsey D."/>
            <person name="Adams J."/>
            <person name="Walker B."/>
            <person name="Young S.K."/>
            <person name="Zeng Q."/>
            <person name="Gargeya S."/>
            <person name="Fitzgerald M."/>
            <person name="Haas B."/>
            <person name="Abouelleil A."/>
            <person name="Alvarado L."/>
            <person name="Chapman S.B."/>
            <person name="Gainer-Dewar J."/>
            <person name="Goldberg J."/>
            <person name="Griggs A."/>
            <person name="Gujja S."/>
            <person name="Hansen M."/>
            <person name="Howarth C."/>
            <person name="Imamovic A."/>
            <person name="Ireland A."/>
            <person name="Larimer J."/>
            <person name="McCowan C."/>
            <person name="Murphy C."/>
            <person name="Pearson M."/>
            <person name="Poon T.W."/>
            <person name="Priest M."/>
            <person name="Roberts A."/>
            <person name="Saif S."/>
            <person name="Shea T."/>
            <person name="Sykes S."/>
            <person name="Wortman J."/>
            <person name="Nusbaum C."/>
            <person name="Birren B."/>
        </authorList>
    </citation>
    <scope>NUCLEOTIDE SEQUENCE [LARGE SCALE GENOMIC DNA]</scope>
    <source>
        <strain evidence="3 4">17X</strain>
    </source>
</reference>
<feature type="region of interest" description="Disordered" evidence="1">
    <location>
        <begin position="529"/>
        <end position="567"/>
    </location>
</feature>
<feature type="compositionally biased region" description="Polar residues" evidence="1">
    <location>
        <begin position="529"/>
        <end position="538"/>
    </location>
</feature>
<evidence type="ECO:0000313" key="4">
    <source>
        <dbReference type="Proteomes" id="UP000018538"/>
    </source>
</evidence>
<feature type="compositionally biased region" description="Polar residues" evidence="1">
    <location>
        <begin position="264"/>
        <end position="277"/>
    </location>
</feature>
<keyword evidence="2" id="KW-1133">Transmembrane helix</keyword>
<organism evidence="3 4">
    <name type="scientific">Plasmodium yoelii 17X</name>
    <dbReference type="NCBI Taxonomy" id="1323249"/>
    <lineage>
        <taxon>Eukaryota</taxon>
        <taxon>Sar</taxon>
        <taxon>Alveolata</taxon>
        <taxon>Apicomplexa</taxon>
        <taxon>Aconoidasida</taxon>
        <taxon>Haemosporida</taxon>
        <taxon>Plasmodiidae</taxon>
        <taxon>Plasmodium</taxon>
        <taxon>Plasmodium (Vinckeia)</taxon>
    </lineage>
</organism>